<dbReference type="NCBIfam" id="TIGR02683">
    <property type="entry name" value="upstrm_HI1419"/>
    <property type="match status" value="1"/>
</dbReference>
<keyword evidence="2" id="KW-1185">Reference proteome</keyword>
<protein>
    <submittedName>
        <fullName evidence="1">Addiction module killer protein</fullName>
    </submittedName>
</protein>
<evidence type="ECO:0000313" key="2">
    <source>
        <dbReference type="Proteomes" id="UP000503820"/>
    </source>
</evidence>
<evidence type="ECO:0000313" key="1">
    <source>
        <dbReference type="EMBL" id="GFM36541.1"/>
    </source>
</evidence>
<dbReference type="PANTHER" id="PTHR41791">
    <property type="entry name" value="SSL7039 PROTEIN"/>
    <property type="match status" value="1"/>
</dbReference>
<dbReference type="AlphaFoldDB" id="A0A7J0BTM9"/>
<dbReference type="Proteomes" id="UP000503820">
    <property type="component" value="Unassembled WGS sequence"/>
</dbReference>
<dbReference type="Pfam" id="PF05973">
    <property type="entry name" value="Gp49"/>
    <property type="match status" value="1"/>
</dbReference>
<proteinExistence type="predicted"/>
<sequence length="117" mass="13589">MGYFLVMEIVHYITEEGVDPYQSWVDKLRDVRARVAILRRLDRVAEGNFGDYKSCRGGVCELRIDHGPGYRVYYFLHGTKLVVLLCGGDKASQEKDITMSLEYKADYLRRIKEVPHE</sequence>
<dbReference type="PIRSF" id="PIRSF028744">
    <property type="entry name" value="Addict_mod_HI1419"/>
    <property type="match status" value="1"/>
</dbReference>
<gene>
    <name evidence="1" type="ORF">DSM19430T_12250</name>
</gene>
<dbReference type="EMBL" id="BLVP01000006">
    <property type="protein sequence ID" value="GFM36541.1"/>
    <property type="molecule type" value="Genomic_DNA"/>
</dbReference>
<dbReference type="PANTHER" id="PTHR41791:SF1">
    <property type="entry name" value="SSL7039 PROTEIN"/>
    <property type="match status" value="1"/>
</dbReference>
<reference evidence="1 2" key="1">
    <citation type="submission" date="2020-05" db="EMBL/GenBank/DDBJ databases">
        <title>Draft genome sequence of Desulfovibrio psychrotolerans JS1T.</title>
        <authorList>
            <person name="Ueno A."/>
            <person name="Tamazawa S."/>
            <person name="Tamamura S."/>
            <person name="Murakami T."/>
            <person name="Kiyama T."/>
            <person name="Inomata H."/>
            <person name="Amano Y."/>
            <person name="Miyakawa K."/>
            <person name="Tamaki H."/>
            <person name="Naganuma T."/>
            <person name="Kaneko K."/>
        </authorList>
    </citation>
    <scope>NUCLEOTIDE SEQUENCE [LARGE SCALE GENOMIC DNA]</scope>
    <source>
        <strain evidence="1 2">JS1</strain>
    </source>
</reference>
<dbReference type="InterPro" id="IPR009241">
    <property type="entry name" value="HigB-like"/>
</dbReference>
<dbReference type="InterPro" id="IPR014056">
    <property type="entry name" value="TypeIITA-like_toxin_pred"/>
</dbReference>
<name>A0A7J0BTM9_9BACT</name>
<accession>A0A7J0BTM9</accession>
<dbReference type="RefSeq" id="WP_243451288.1">
    <property type="nucleotide sequence ID" value="NZ_BLVP01000006.1"/>
</dbReference>
<organism evidence="1 2">
    <name type="scientific">Desulfovibrio psychrotolerans</name>
    <dbReference type="NCBI Taxonomy" id="415242"/>
    <lineage>
        <taxon>Bacteria</taxon>
        <taxon>Pseudomonadati</taxon>
        <taxon>Thermodesulfobacteriota</taxon>
        <taxon>Desulfovibrionia</taxon>
        <taxon>Desulfovibrionales</taxon>
        <taxon>Desulfovibrionaceae</taxon>
        <taxon>Desulfovibrio</taxon>
    </lineage>
</organism>
<comment type="caution">
    <text evidence="1">The sequence shown here is derived from an EMBL/GenBank/DDBJ whole genome shotgun (WGS) entry which is preliminary data.</text>
</comment>